<protein>
    <submittedName>
        <fullName evidence="2">Uncharacterized protein</fullName>
    </submittedName>
</protein>
<evidence type="ECO:0000313" key="2">
    <source>
        <dbReference type="EMBL" id="CRG99966.1"/>
    </source>
</evidence>
<dbReference type="AlphaFoldDB" id="A0A1J1H4Y1"/>
<feature type="region of interest" description="Disordered" evidence="1">
    <location>
        <begin position="891"/>
        <end position="921"/>
    </location>
</feature>
<feature type="region of interest" description="Disordered" evidence="1">
    <location>
        <begin position="693"/>
        <end position="717"/>
    </location>
</feature>
<name>A0A1J1H4Y1_PLARL</name>
<keyword evidence="3" id="KW-1185">Reference proteome</keyword>
<dbReference type="GeneID" id="39736075"/>
<evidence type="ECO:0000256" key="1">
    <source>
        <dbReference type="SAM" id="MobiDB-lite"/>
    </source>
</evidence>
<reference evidence="2 3" key="1">
    <citation type="submission" date="2015-04" db="EMBL/GenBank/DDBJ databases">
        <authorList>
            <consortium name="Pathogen Informatics"/>
        </authorList>
    </citation>
    <scope>NUCLEOTIDE SEQUENCE [LARGE SCALE GENOMIC DNA]</scope>
    <source>
        <strain evidence="2 3">SGS1</strain>
    </source>
</reference>
<sequence>MNDIDVEEYNNNIIQELNAAEEEGECSLSVFLHDLIEIDIESNFTFNYKVIDRIIGICINSLNSHMTLLAHECMYFIRYCINKCINIKEEINENFFKNLNVIIDICLKENEFSDDSFLLFERTFFFFVLDLNNITNLIDIWKYYNVELSNFYISLLHIISFHLSLLNEILNNLKTKDIDINYIQKGYSRIKIIEIAFDLLLPIFQNTEEIKNINNFENYINIILKEYENVPDIEIKKKILSLFKSIHKFTTEKKIDNFSLCSQISNLINKKRNYYLTLTKDKDINIDYLKDNSYIYINNSSIFVKTFDDNINENEVSNKTILTPNGYKGSLLMNIFYVYFYNTKNKLLMVISYDRIKIKNEENSKIITFYFKKNDAIGVLSNKLRKNFEDRFFDNVEISISFSSESIKRKVYSLINCVIEIENISDDNEKKDEGEGIYLKDNLYITKLKNDIDNDSNNMLINNNNKSKEKMERRKVSFATTKEICLLNDNISVETKTVLLEESLNNIDCNNNDLISHQKNLEIKKLVDNDITDVLFNESINLNEKISLAKENEIEKNGGNLKISYATTRDLIKENYIYDDGGKCSNQLYENSLNELSLMNEHNLKNTFNENMCDFNNELALNEENHYEDLLLMNLLEEKNNQQNSKFNNCSQNLSTLNKVNNDNSPKIQDSKNQSIKMDIHIIRNNTNEEKIYNNENEKNEQKEKNQCKMNEDKKKNIDSYEKKVNKNIDNRDISGEEALKSIQSKKDNFKCKSEENKNINETKKILKNFVVGDDKENSFQDHGEKNLKLDAEYESNVSNYSQSIYLNKNDNILKSPVEIVKELLNYDEKQKSIDECIQSLNKYEKCNKPNISNEATNNNNIIIRVDETSKVKNKNLQRIHCNVSKINYEKKDKKEKQNETKSEKELNIKNNISDKKELPENEDAYKSNKIENIKNFDYIKNNNINVTKEYSEIVSILGNDEPSNEIILNNEEEKENLKESHIDKSFLGSKNKKRISTNTLDNNSDYYLKNNIDSPYPIKKIKFNNYDSSFLELLKKEDNLENLSAKYLIKAYTLIQYNKRYIHIQIIDYFRYIRKEILLSYEKINMKYSNLLNELQLEYEMKFQNIISKYSNRLITKKKNINMNTPKPIDLNLIKEKFNSLYNTFNIVQRTMKDKISNSKILMKYKQSDIYTPSFSLATIISKYST</sequence>
<dbReference type="OMA" id="YAYFYNT"/>
<accession>A0A1J1H4Y1</accession>
<organism evidence="2 3">
    <name type="scientific">Plasmodium relictum</name>
    <dbReference type="NCBI Taxonomy" id="85471"/>
    <lineage>
        <taxon>Eukaryota</taxon>
        <taxon>Sar</taxon>
        <taxon>Alveolata</taxon>
        <taxon>Apicomplexa</taxon>
        <taxon>Aconoidasida</taxon>
        <taxon>Haemosporida</taxon>
        <taxon>Plasmodiidae</taxon>
        <taxon>Plasmodium</taxon>
        <taxon>Plasmodium (Haemamoeba)</taxon>
    </lineage>
</organism>
<dbReference type="RefSeq" id="XP_028532971.1">
    <property type="nucleotide sequence ID" value="XM_028676487.1"/>
</dbReference>
<proteinExistence type="predicted"/>
<dbReference type="EMBL" id="LN835304">
    <property type="protein sequence ID" value="CRG99966.1"/>
    <property type="molecule type" value="Genomic_DNA"/>
</dbReference>
<dbReference type="OrthoDB" id="371720at2759"/>
<gene>
    <name evidence="2" type="ORF">PRELSG_0906300</name>
</gene>
<dbReference type="VEuPathDB" id="PlasmoDB:PRELSG_0906300"/>
<dbReference type="Proteomes" id="UP000220158">
    <property type="component" value="Chromosome 9"/>
</dbReference>
<evidence type="ECO:0000313" key="3">
    <source>
        <dbReference type="Proteomes" id="UP000220158"/>
    </source>
</evidence>
<dbReference type="KEGG" id="prel:PRELSG_0906300"/>